<proteinExistence type="predicted"/>
<dbReference type="EMBL" id="CP048882">
    <property type="protein sequence ID" value="QPP10989.1"/>
    <property type="molecule type" value="Genomic_DNA"/>
</dbReference>
<name>A0A7T1WVT1_9ACTN</name>
<reference evidence="3" key="1">
    <citation type="submission" date="2020-02" db="EMBL/GenBank/DDBJ databases">
        <title>Streptomyces sp. ASO4wet.</title>
        <authorList>
            <person name="Risdian C."/>
            <person name="Landwehr W."/>
            <person name="Schupp P."/>
            <person name="Wink J."/>
        </authorList>
    </citation>
    <scope>NUCLEOTIDE SEQUENCE [LARGE SCALE GENOMIC DNA]</scope>
    <source>
        <strain evidence="3">ASO4wet</strain>
    </source>
</reference>
<evidence type="ECO:0000313" key="3">
    <source>
        <dbReference type="Proteomes" id="UP000595046"/>
    </source>
</evidence>
<sequence>MTPPLPLAFPATHDASLPKKRLPAGRPREWYVSHNRQLKAMRIAIALLDSGVYTPGQARDHTIRRTAARIGVHPPSNTTCRLVRSLLP</sequence>
<gene>
    <name evidence="2" type="ORF">G4Z16_25695</name>
</gene>
<dbReference type="KEGG" id="sbat:G4Z16_25695"/>
<accession>A0A7T1WVT1</accession>
<evidence type="ECO:0000256" key="1">
    <source>
        <dbReference type="SAM" id="MobiDB-lite"/>
    </source>
</evidence>
<dbReference type="Proteomes" id="UP000595046">
    <property type="component" value="Chromosome"/>
</dbReference>
<protein>
    <submittedName>
        <fullName evidence="2">Uncharacterized protein</fullName>
    </submittedName>
</protein>
<feature type="region of interest" description="Disordered" evidence="1">
    <location>
        <begin position="1"/>
        <end position="22"/>
    </location>
</feature>
<organism evidence="2 3">
    <name type="scientific">Streptomyces bathyalis</name>
    <dbReference type="NCBI Taxonomy" id="2710756"/>
    <lineage>
        <taxon>Bacteria</taxon>
        <taxon>Bacillati</taxon>
        <taxon>Actinomycetota</taxon>
        <taxon>Actinomycetes</taxon>
        <taxon>Kitasatosporales</taxon>
        <taxon>Streptomycetaceae</taxon>
        <taxon>Streptomyces</taxon>
    </lineage>
</organism>
<evidence type="ECO:0000313" key="2">
    <source>
        <dbReference type="EMBL" id="QPP10989.1"/>
    </source>
</evidence>
<dbReference type="AlphaFoldDB" id="A0A7T1WVT1"/>
<keyword evidence="3" id="KW-1185">Reference proteome</keyword>